<reference evidence="1 2" key="1">
    <citation type="submission" date="2020-07" db="EMBL/GenBank/DDBJ databases">
        <authorList>
            <person name="Zhuang K."/>
            <person name="Ran Y."/>
        </authorList>
    </citation>
    <scope>NUCLEOTIDE SEQUENCE [LARGE SCALE GENOMIC DNA]</scope>
    <source>
        <strain evidence="1 2">WCH-YHL-001</strain>
    </source>
</reference>
<keyword evidence="2" id="KW-1185">Reference proteome</keyword>
<accession>A0A7D6V7I3</accession>
<organism evidence="1 2">
    <name type="scientific">Nocardia huaxiensis</name>
    <dbReference type="NCBI Taxonomy" id="2755382"/>
    <lineage>
        <taxon>Bacteria</taxon>
        <taxon>Bacillati</taxon>
        <taxon>Actinomycetota</taxon>
        <taxon>Actinomycetes</taxon>
        <taxon>Mycobacteriales</taxon>
        <taxon>Nocardiaceae</taxon>
        <taxon>Nocardia</taxon>
    </lineage>
</organism>
<gene>
    <name evidence="1" type="ORF">H0264_30545</name>
</gene>
<dbReference type="RefSeq" id="WP_181580756.1">
    <property type="nucleotide sequence ID" value="NZ_CP059399.1"/>
</dbReference>
<sequence>MNTIVNPELAAKVAPPPFVVRLSKRAATLPAPLPQLWAVRVWAHLVGSTGITAVQVGHMLFRDQLITLLTDLGADEQRLAAFRARHERFFGAVYDGLRRAHWYI</sequence>
<protein>
    <submittedName>
        <fullName evidence="1">Uncharacterized protein</fullName>
    </submittedName>
</protein>
<proteinExistence type="predicted"/>
<dbReference type="Proteomes" id="UP000515512">
    <property type="component" value="Chromosome"/>
</dbReference>
<dbReference type="KEGG" id="nhu:H0264_30545"/>
<dbReference type="EMBL" id="CP059399">
    <property type="protein sequence ID" value="QLY29552.1"/>
    <property type="molecule type" value="Genomic_DNA"/>
</dbReference>
<evidence type="ECO:0000313" key="2">
    <source>
        <dbReference type="Proteomes" id="UP000515512"/>
    </source>
</evidence>
<evidence type="ECO:0000313" key="1">
    <source>
        <dbReference type="EMBL" id="QLY29552.1"/>
    </source>
</evidence>
<name>A0A7D6V7I3_9NOCA</name>
<dbReference type="AlphaFoldDB" id="A0A7D6V7I3"/>